<evidence type="ECO:0000256" key="1">
    <source>
        <dbReference type="SAM" id="SignalP"/>
    </source>
</evidence>
<keyword evidence="3" id="KW-1185">Reference proteome</keyword>
<gene>
    <name evidence="2" type="ORF">QR685DRAFT_431816</name>
</gene>
<proteinExistence type="predicted"/>
<dbReference type="Proteomes" id="UP001451303">
    <property type="component" value="Unassembled WGS sequence"/>
</dbReference>
<feature type="chain" id="PRO_5046302603" evidence="1">
    <location>
        <begin position="22"/>
        <end position="103"/>
    </location>
</feature>
<protein>
    <submittedName>
        <fullName evidence="2">Uncharacterized protein</fullName>
    </submittedName>
</protein>
<comment type="caution">
    <text evidence="2">The sequence shown here is derived from an EMBL/GenBank/DDBJ whole genome shotgun (WGS) entry which is preliminary data.</text>
</comment>
<feature type="signal peptide" evidence="1">
    <location>
        <begin position="1"/>
        <end position="21"/>
    </location>
</feature>
<feature type="non-terminal residue" evidence="2">
    <location>
        <position position="1"/>
    </location>
</feature>
<accession>A0ABR3DSR1</accession>
<reference evidence="2 3" key="1">
    <citation type="submission" date="2023-09" db="EMBL/GenBank/DDBJ databases">
        <title>Multi-omics analysis of a traditional fermented food reveals byproduct-associated fungal strains for waste-to-food upcycling.</title>
        <authorList>
            <consortium name="Lawrence Berkeley National Laboratory"/>
            <person name="Rekdal V.M."/>
            <person name="Villalobos-Escobedo J.M."/>
            <person name="Rodriguez-Valeron N."/>
            <person name="Garcia M.O."/>
            <person name="Vasquez D.P."/>
            <person name="Damayanti I."/>
            <person name="Sorensen P.M."/>
            <person name="Baidoo E.E."/>
            <person name="De Carvalho A.C."/>
            <person name="Riley R."/>
            <person name="Lipzen A."/>
            <person name="He G."/>
            <person name="Yan M."/>
            <person name="Haridas S."/>
            <person name="Daum C."/>
            <person name="Yoshinaga Y."/>
            <person name="Ng V."/>
            <person name="Grigoriev I.V."/>
            <person name="Munk R."/>
            <person name="Nuraida L."/>
            <person name="Wijaya C.H."/>
            <person name="Morales P.-C."/>
            <person name="Keasling J.D."/>
        </authorList>
    </citation>
    <scope>NUCLEOTIDE SEQUENCE [LARGE SCALE GENOMIC DNA]</scope>
    <source>
        <strain evidence="2 3">FGSC 2613</strain>
    </source>
</reference>
<organism evidence="2 3">
    <name type="scientific">Neurospora intermedia</name>
    <dbReference type="NCBI Taxonomy" id="5142"/>
    <lineage>
        <taxon>Eukaryota</taxon>
        <taxon>Fungi</taxon>
        <taxon>Dikarya</taxon>
        <taxon>Ascomycota</taxon>
        <taxon>Pezizomycotina</taxon>
        <taxon>Sordariomycetes</taxon>
        <taxon>Sordariomycetidae</taxon>
        <taxon>Sordariales</taxon>
        <taxon>Sordariaceae</taxon>
        <taxon>Neurospora</taxon>
    </lineage>
</organism>
<name>A0ABR3DSR1_NEUIN</name>
<dbReference type="EMBL" id="JAVLET010000001">
    <property type="protein sequence ID" value="KAL0475699.1"/>
    <property type="molecule type" value="Genomic_DNA"/>
</dbReference>
<keyword evidence="1" id="KW-0732">Signal</keyword>
<evidence type="ECO:0000313" key="2">
    <source>
        <dbReference type="EMBL" id="KAL0475699.1"/>
    </source>
</evidence>
<sequence>STNCFSVINPSFLLSLTSSTAASIARSGFCSKSWASSFCHHGTGRCGGAVDEATVDEGAVDEAAVDEGAVRPWVTAGGGRCGGVEDAADAGALFGLGEAVVAS</sequence>
<evidence type="ECO:0000313" key="3">
    <source>
        <dbReference type="Proteomes" id="UP001451303"/>
    </source>
</evidence>